<keyword evidence="5 10" id="KW-0547">Nucleotide-binding</keyword>
<dbReference type="PROSITE" id="PS51721">
    <property type="entry name" value="G_CP"/>
    <property type="match status" value="1"/>
</dbReference>
<dbReference type="GO" id="GO:0003924">
    <property type="term" value="F:GTPase activity"/>
    <property type="evidence" value="ECO:0007669"/>
    <property type="project" value="UniProtKB-UniRule"/>
</dbReference>
<dbReference type="STRING" id="1520.LF65_01277"/>
<sequence>MNGKIIKGIGGFYYIKTDQGLIECKARGKFRHKDIKPMVGDDVTIKMEHGKGVIEEIHNRKSQLVRPTVANVSLAFVVFAVKNPDINFDLLNKFLILCEYNNIEVIVCLNKIDLVSEEEREEIKKRINVIGYEVLFINAKKGIGIERLEEKIRGNITVFCGPSGAGKSTLINKLSNKEHMETGNVSEKLGRGKHTTRHSELIEVADGYIVDTPGFSTLEIKDLMDKNSLKYCFPEFTQYNDKCKYRGCLHYKEPNCALKEAVESEKINRYRYEFYVRALEEIIEEEKNKW</sequence>
<dbReference type="HAMAP" id="MF_01820">
    <property type="entry name" value="GTPase_RsgA"/>
    <property type="match status" value="1"/>
</dbReference>
<feature type="binding site" evidence="10">
    <location>
        <position position="250"/>
    </location>
    <ligand>
        <name>Zn(2+)</name>
        <dbReference type="ChEBI" id="CHEBI:29105"/>
    </ligand>
</feature>
<feature type="domain" description="EngC GTPase" evidence="11">
    <location>
        <begin position="70"/>
        <end position="216"/>
    </location>
</feature>
<comment type="function">
    <text evidence="10">One of several proteins that assist in the late maturation steps of the functional core of the 30S ribosomal subunit. Helps release RbfA from mature subunits. May play a role in the assembly of ribosomal proteins into the subunit. Circularly permuted GTPase that catalyzes slow GTP hydrolysis, GTPase activity is stimulated by the 30S ribosomal subunit.</text>
</comment>
<dbReference type="CDD" id="cd01854">
    <property type="entry name" value="YjeQ_EngC"/>
    <property type="match status" value="1"/>
</dbReference>
<feature type="binding site" evidence="10">
    <location>
        <position position="248"/>
    </location>
    <ligand>
        <name>Zn(2+)</name>
        <dbReference type="ChEBI" id="CHEBI:29105"/>
    </ligand>
</feature>
<dbReference type="SUPFAM" id="SSF52540">
    <property type="entry name" value="P-loop containing nucleoside triphosphate hydrolases"/>
    <property type="match status" value="1"/>
</dbReference>
<name>A0A0B5QAB6_CLOBE</name>
<comment type="subcellular location">
    <subcellularLocation>
        <location evidence="10">Cytoplasm</location>
    </subcellularLocation>
</comment>
<dbReference type="GO" id="GO:0005525">
    <property type="term" value="F:GTP binding"/>
    <property type="evidence" value="ECO:0007669"/>
    <property type="project" value="UniProtKB-UniRule"/>
</dbReference>
<accession>A0A0B5QAB6</accession>
<feature type="binding site" evidence="10">
    <location>
        <position position="243"/>
    </location>
    <ligand>
        <name>Zn(2+)</name>
        <dbReference type="ChEBI" id="CHEBI:29105"/>
    </ligand>
</feature>
<comment type="similarity">
    <text evidence="10">Belongs to the TRAFAC class YlqF/YawG GTPase family. RsgA subfamily.</text>
</comment>
<dbReference type="PROSITE" id="PS50936">
    <property type="entry name" value="ENGC_GTPASE"/>
    <property type="match status" value="1"/>
</dbReference>
<organism evidence="13 14">
    <name type="scientific">Clostridium beijerinckii</name>
    <name type="common">Clostridium MP</name>
    <dbReference type="NCBI Taxonomy" id="1520"/>
    <lineage>
        <taxon>Bacteria</taxon>
        <taxon>Bacillati</taxon>
        <taxon>Bacillota</taxon>
        <taxon>Clostridia</taxon>
        <taxon>Eubacteriales</taxon>
        <taxon>Clostridiaceae</taxon>
        <taxon>Clostridium</taxon>
    </lineage>
</organism>
<evidence type="ECO:0000256" key="4">
    <source>
        <dbReference type="ARBA" id="ARBA00022730"/>
    </source>
</evidence>
<dbReference type="Pfam" id="PF03193">
    <property type="entry name" value="RsgA_GTPase"/>
    <property type="match status" value="1"/>
</dbReference>
<dbReference type="SUPFAM" id="SSF50249">
    <property type="entry name" value="Nucleic acid-binding proteins"/>
    <property type="match status" value="1"/>
</dbReference>
<dbReference type="EMBL" id="CP010086">
    <property type="protein sequence ID" value="AJG97890.1"/>
    <property type="molecule type" value="Genomic_DNA"/>
</dbReference>
<dbReference type="CDD" id="cd04466">
    <property type="entry name" value="S1_YloQ_GTPase"/>
    <property type="match status" value="1"/>
</dbReference>
<keyword evidence="2 10" id="KW-0690">Ribosome biogenesis</keyword>
<dbReference type="InterPro" id="IPR031944">
    <property type="entry name" value="RsgA_N"/>
</dbReference>
<dbReference type="PANTHER" id="PTHR32120:SF11">
    <property type="entry name" value="SMALL RIBOSOMAL SUBUNIT BIOGENESIS GTPASE RSGA 1, MITOCHONDRIAL-RELATED"/>
    <property type="match status" value="1"/>
</dbReference>
<keyword evidence="7 10" id="KW-0862">Zinc</keyword>
<dbReference type="InterPro" id="IPR004881">
    <property type="entry name" value="Ribosome_biogen_GTPase_RsgA"/>
</dbReference>
<dbReference type="InterPro" id="IPR030378">
    <property type="entry name" value="G_CP_dom"/>
</dbReference>
<reference evidence="14" key="1">
    <citation type="submission" date="2014-12" db="EMBL/GenBank/DDBJ databases">
        <title>Genome sequence of Clostridium beijerinckii strain 59B.</title>
        <authorList>
            <person name="Little G.T."/>
            <person name="Minton N.P."/>
        </authorList>
    </citation>
    <scope>NUCLEOTIDE SEQUENCE [LARGE SCALE GENOMIC DNA]</scope>
    <source>
        <strain evidence="14">59B</strain>
    </source>
</reference>
<evidence type="ECO:0000256" key="9">
    <source>
        <dbReference type="ARBA" id="ARBA00023134"/>
    </source>
</evidence>
<dbReference type="AlphaFoldDB" id="A0A0B5QAB6"/>
<dbReference type="InterPro" id="IPR027417">
    <property type="entry name" value="P-loop_NTPase"/>
</dbReference>
<dbReference type="EC" id="3.6.1.-" evidence="10"/>
<dbReference type="GO" id="GO:0005737">
    <property type="term" value="C:cytoplasm"/>
    <property type="evidence" value="ECO:0007669"/>
    <property type="project" value="UniProtKB-SubCell"/>
</dbReference>
<dbReference type="OrthoDB" id="9809485at2"/>
<protein>
    <recommendedName>
        <fullName evidence="10">Small ribosomal subunit biogenesis GTPase RsgA</fullName>
        <ecNumber evidence="10">3.6.1.-</ecNumber>
    </recommendedName>
</protein>
<dbReference type="RefSeq" id="WP_017210766.1">
    <property type="nucleotide sequence ID" value="NZ_BKAK01000087.1"/>
</dbReference>
<comment type="cofactor">
    <cofactor evidence="10">
        <name>Zn(2+)</name>
        <dbReference type="ChEBI" id="CHEBI:29105"/>
    </cofactor>
    <text evidence="10">Binds 1 zinc ion per subunit.</text>
</comment>
<evidence type="ECO:0000256" key="6">
    <source>
        <dbReference type="ARBA" id="ARBA00022801"/>
    </source>
</evidence>
<dbReference type="KEGG" id="cbei:LF65_01277"/>
<dbReference type="GO" id="GO:0019843">
    <property type="term" value="F:rRNA binding"/>
    <property type="evidence" value="ECO:0007669"/>
    <property type="project" value="UniProtKB-KW"/>
</dbReference>
<dbReference type="Proteomes" id="UP000031866">
    <property type="component" value="Chromosome"/>
</dbReference>
<evidence type="ECO:0000256" key="10">
    <source>
        <dbReference type="HAMAP-Rule" id="MF_01820"/>
    </source>
</evidence>
<evidence type="ECO:0000259" key="12">
    <source>
        <dbReference type="PROSITE" id="PS51721"/>
    </source>
</evidence>
<dbReference type="InterPro" id="IPR010914">
    <property type="entry name" value="RsgA_GTPase_dom"/>
</dbReference>
<dbReference type="InterPro" id="IPR012340">
    <property type="entry name" value="NA-bd_OB-fold"/>
</dbReference>
<keyword evidence="1 10" id="KW-0963">Cytoplasm</keyword>
<dbReference type="Gene3D" id="1.10.40.50">
    <property type="entry name" value="Probable gtpase engc, domain 3"/>
    <property type="match status" value="1"/>
</dbReference>
<evidence type="ECO:0000256" key="7">
    <source>
        <dbReference type="ARBA" id="ARBA00022833"/>
    </source>
</evidence>
<proteinExistence type="inferred from homology"/>
<evidence type="ECO:0000313" key="13">
    <source>
        <dbReference type="EMBL" id="AJG97890.1"/>
    </source>
</evidence>
<keyword evidence="3 10" id="KW-0479">Metal-binding</keyword>
<dbReference type="GO" id="GO:0046872">
    <property type="term" value="F:metal ion binding"/>
    <property type="evidence" value="ECO:0007669"/>
    <property type="project" value="UniProtKB-KW"/>
</dbReference>
<evidence type="ECO:0000256" key="8">
    <source>
        <dbReference type="ARBA" id="ARBA00022884"/>
    </source>
</evidence>
<feature type="binding site" evidence="10">
    <location>
        <position position="256"/>
    </location>
    <ligand>
        <name>Zn(2+)</name>
        <dbReference type="ChEBI" id="CHEBI:29105"/>
    </ligand>
</feature>
<keyword evidence="9 10" id="KW-0342">GTP-binding</keyword>
<keyword evidence="6 10" id="KW-0378">Hydrolase</keyword>
<evidence type="ECO:0000259" key="11">
    <source>
        <dbReference type="PROSITE" id="PS50936"/>
    </source>
</evidence>
<evidence type="ECO:0000256" key="2">
    <source>
        <dbReference type="ARBA" id="ARBA00022517"/>
    </source>
</evidence>
<feature type="binding site" evidence="10">
    <location>
        <begin position="161"/>
        <end position="169"/>
    </location>
    <ligand>
        <name>GTP</name>
        <dbReference type="ChEBI" id="CHEBI:37565"/>
    </ligand>
</feature>
<evidence type="ECO:0000256" key="1">
    <source>
        <dbReference type="ARBA" id="ARBA00022490"/>
    </source>
</evidence>
<keyword evidence="8 10" id="KW-0694">RNA-binding</keyword>
<dbReference type="Gene3D" id="2.40.50.140">
    <property type="entry name" value="Nucleic acid-binding proteins"/>
    <property type="match status" value="1"/>
</dbReference>
<comment type="subunit">
    <text evidence="10">Monomer. Associates with 30S ribosomal subunit, binds 16S rRNA.</text>
</comment>
<dbReference type="NCBIfam" id="TIGR00157">
    <property type="entry name" value="ribosome small subunit-dependent GTPase A"/>
    <property type="match status" value="1"/>
</dbReference>
<dbReference type="GeneID" id="66344140"/>
<dbReference type="Pfam" id="PF16745">
    <property type="entry name" value="RsgA_N"/>
    <property type="match status" value="1"/>
</dbReference>
<dbReference type="Gene3D" id="3.40.50.300">
    <property type="entry name" value="P-loop containing nucleotide triphosphate hydrolases"/>
    <property type="match status" value="1"/>
</dbReference>
<gene>
    <name evidence="10" type="primary">rsgA</name>
    <name evidence="13" type="ORF">LF65_01277</name>
</gene>
<dbReference type="PANTHER" id="PTHR32120">
    <property type="entry name" value="SMALL RIBOSOMAL SUBUNIT BIOGENESIS GTPASE RSGA"/>
    <property type="match status" value="1"/>
</dbReference>
<evidence type="ECO:0000256" key="3">
    <source>
        <dbReference type="ARBA" id="ARBA00022723"/>
    </source>
</evidence>
<evidence type="ECO:0000256" key="5">
    <source>
        <dbReference type="ARBA" id="ARBA00022741"/>
    </source>
</evidence>
<keyword evidence="4 10" id="KW-0699">rRNA-binding</keyword>
<feature type="binding site" evidence="10">
    <location>
        <begin position="110"/>
        <end position="113"/>
    </location>
    <ligand>
        <name>GTP</name>
        <dbReference type="ChEBI" id="CHEBI:37565"/>
    </ligand>
</feature>
<dbReference type="GO" id="GO:0042274">
    <property type="term" value="P:ribosomal small subunit biogenesis"/>
    <property type="evidence" value="ECO:0007669"/>
    <property type="project" value="UniProtKB-UniRule"/>
</dbReference>
<feature type="domain" description="CP-type G" evidence="12">
    <location>
        <begin position="61"/>
        <end position="218"/>
    </location>
</feature>
<evidence type="ECO:0000313" key="14">
    <source>
        <dbReference type="Proteomes" id="UP000031866"/>
    </source>
</evidence>